<dbReference type="GO" id="GO:0003678">
    <property type="term" value="F:DNA helicase activity"/>
    <property type="evidence" value="ECO:0007669"/>
    <property type="project" value="InterPro"/>
</dbReference>
<evidence type="ECO:0000313" key="3">
    <source>
        <dbReference type="Proteomes" id="UP000244992"/>
    </source>
</evidence>
<dbReference type="PANTHER" id="PTHR30153">
    <property type="entry name" value="REPLICATIVE DNA HELICASE DNAB"/>
    <property type="match status" value="1"/>
</dbReference>
<dbReference type="AlphaFoldDB" id="A0A2U3RH32"/>
<name>A0A2U3RH32_ORITS</name>
<dbReference type="Proteomes" id="UP000244992">
    <property type="component" value="Chromosome I"/>
</dbReference>
<organism evidence="2 3">
    <name type="scientific">Orientia tsutsugamushi</name>
    <name type="common">Rickettsia tsutsugamushi</name>
    <dbReference type="NCBI Taxonomy" id="784"/>
    <lineage>
        <taxon>Bacteria</taxon>
        <taxon>Pseudomonadati</taxon>
        <taxon>Pseudomonadota</taxon>
        <taxon>Alphaproteobacteria</taxon>
        <taxon>Rickettsiales</taxon>
        <taxon>Rickettsiaceae</taxon>
        <taxon>Rickettsieae</taxon>
        <taxon>Orientia</taxon>
    </lineage>
</organism>
<dbReference type="Gene3D" id="3.40.50.300">
    <property type="entry name" value="P-loop containing nucleotide triphosphate hydrolases"/>
    <property type="match status" value="1"/>
</dbReference>
<keyword evidence="2" id="KW-0067">ATP-binding</keyword>
<feature type="domain" description="SF4 helicase" evidence="1">
    <location>
        <begin position="1"/>
        <end position="120"/>
    </location>
</feature>
<dbReference type="Pfam" id="PF03796">
    <property type="entry name" value="DnaB_C"/>
    <property type="match status" value="1"/>
</dbReference>
<dbReference type="PANTHER" id="PTHR30153:SF2">
    <property type="entry name" value="REPLICATIVE DNA HELICASE"/>
    <property type="match status" value="1"/>
</dbReference>
<keyword evidence="2" id="KW-0347">Helicase</keyword>
<keyword evidence="2" id="KW-0547">Nucleotide-binding</keyword>
<evidence type="ECO:0000259" key="1">
    <source>
        <dbReference type="PROSITE" id="PS51199"/>
    </source>
</evidence>
<dbReference type="GO" id="GO:0005524">
    <property type="term" value="F:ATP binding"/>
    <property type="evidence" value="ECO:0007669"/>
    <property type="project" value="InterPro"/>
</dbReference>
<sequence>MYRFSNGKKHNFRLFKKSKILIHPKVKRSDKKPILSDLRESGSIEQDADIVMLIYREEYYLSRSELHPDSMEYEEWFTKQNKCYNTAEIIVAKHRNGPVGTVKLHYNSRYSKFGNIVKNSQQG</sequence>
<proteinExistence type="predicted"/>
<dbReference type="PROSITE" id="PS51199">
    <property type="entry name" value="SF4_HELICASE"/>
    <property type="match status" value="1"/>
</dbReference>
<accession>A0A2U3RH32</accession>
<dbReference type="EMBL" id="LS398550">
    <property type="protein sequence ID" value="SPR12525.1"/>
    <property type="molecule type" value="Genomic_DNA"/>
</dbReference>
<gene>
    <name evidence="2" type="ORF">KATO_02073</name>
</gene>
<reference evidence="3" key="1">
    <citation type="submission" date="2018-03" db="EMBL/GenBank/DDBJ databases">
        <authorList>
            <person name="Batty M. E."/>
            <person name="Batty M E."/>
        </authorList>
    </citation>
    <scope>NUCLEOTIDE SEQUENCE [LARGE SCALE GENOMIC DNA]</scope>
</reference>
<keyword evidence="2" id="KW-0378">Hydrolase</keyword>
<dbReference type="GO" id="GO:0005829">
    <property type="term" value="C:cytosol"/>
    <property type="evidence" value="ECO:0007669"/>
    <property type="project" value="TreeGrafter"/>
</dbReference>
<protein>
    <submittedName>
        <fullName evidence="2">DNA helicase</fullName>
    </submittedName>
</protein>
<dbReference type="GO" id="GO:0006260">
    <property type="term" value="P:DNA replication"/>
    <property type="evidence" value="ECO:0007669"/>
    <property type="project" value="InterPro"/>
</dbReference>
<dbReference type="InterPro" id="IPR027417">
    <property type="entry name" value="P-loop_NTPase"/>
</dbReference>
<dbReference type="InterPro" id="IPR007694">
    <property type="entry name" value="DNA_helicase_DnaB-like_C"/>
</dbReference>
<dbReference type="SUPFAM" id="SSF52540">
    <property type="entry name" value="P-loop containing nucleoside triphosphate hydrolases"/>
    <property type="match status" value="1"/>
</dbReference>
<evidence type="ECO:0000313" key="2">
    <source>
        <dbReference type="EMBL" id="SPR12525.1"/>
    </source>
</evidence>